<accession>A0AAP2DD88</accession>
<evidence type="ECO:0000256" key="1">
    <source>
        <dbReference type="SAM" id="SignalP"/>
    </source>
</evidence>
<dbReference type="AlphaFoldDB" id="A0AAP2DD88"/>
<sequence length="324" mass="35953">MTINFNKIFCLIAFSLTVFSACNESEDLITEDAREGGLLNATSASINYVVGNPTGPYTIELWVNQGRQKTRTVNLYKSFTKTVTWEITVGGETKDTTRTFVSNEVLAESIEITNDEGHFVTSSYDFNELISGLTIGNPDGTTGALPDSDTEYQIGDRWIFRIESVLDDDRAVQQSYTVGISVSTRYAGKYRAIVGEYYRIGVPTYGTSDWPEETVIESVDATTYRVVEYLGAAPFTGNTWYFQIVDGKITYPDKTPTGEDQVGNDQPFIDCESNPTDMADVHCATSNFVTNSPDGRDRLTMSFGYNTPGSGPRTFYQVLEKIVE</sequence>
<reference evidence="2 3" key="1">
    <citation type="submission" date="2021-05" db="EMBL/GenBank/DDBJ databases">
        <title>A Polyphasic approach of four new species of the genus Ohtaekwangia: Ohtaekwangia histidinii sp. nov., Ohtaekwangia cretensis sp. nov., Ohtaekwangia indiensis sp. nov., Ohtaekwangia reichenbachii sp. nov. from diverse environment.</title>
        <authorList>
            <person name="Octaviana S."/>
        </authorList>
    </citation>
    <scope>NUCLEOTIDE SEQUENCE [LARGE SCALE GENOMIC DNA]</scope>
    <source>
        <strain evidence="2 3">PWU37</strain>
    </source>
</reference>
<evidence type="ECO:0000313" key="2">
    <source>
        <dbReference type="EMBL" id="MBT1689623.1"/>
    </source>
</evidence>
<organism evidence="2 3">
    <name type="scientific">Dawidia soli</name>
    <dbReference type="NCBI Taxonomy" id="2782352"/>
    <lineage>
        <taxon>Bacteria</taxon>
        <taxon>Pseudomonadati</taxon>
        <taxon>Bacteroidota</taxon>
        <taxon>Cytophagia</taxon>
        <taxon>Cytophagales</taxon>
        <taxon>Chryseotaleaceae</taxon>
        <taxon>Dawidia</taxon>
    </lineage>
</organism>
<gene>
    <name evidence="2" type="ORF">KK078_23870</name>
</gene>
<dbReference type="Proteomes" id="UP001319180">
    <property type="component" value="Unassembled WGS sequence"/>
</dbReference>
<keyword evidence="1" id="KW-0732">Signal</keyword>
<proteinExistence type="predicted"/>
<dbReference type="EMBL" id="JAHESC010000044">
    <property type="protein sequence ID" value="MBT1689623.1"/>
    <property type="molecule type" value="Genomic_DNA"/>
</dbReference>
<evidence type="ECO:0000313" key="3">
    <source>
        <dbReference type="Proteomes" id="UP001319180"/>
    </source>
</evidence>
<dbReference type="RefSeq" id="WP_254092843.1">
    <property type="nucleotide sequence ID" value="NZ_JAHESC010000044.1"/>
</dbReference>
<feature type="chain" id="PRO_5043033610" evidence="1">
    <location>
        <begin position="21"/>
        <end position="324"/>
    </location>
</feature>
<dbReference type="PROSITE" id="PS51257">
    <property type="entry name" value="PROKAR_LIPOPROTEIN"/>
    <property type="match status" value="1"/>
</dbReference>
<name>A0AAP2DD88_9BACT</name>
<feature type="signal peptide" evidence="1">
    <location>
        <begin position="1"/>
        <end position="20"/>
    </location>
</feature>
<keyword evidence="3" id="KW-1185">Reference proteome</keyword>
<protein>
    <submittedName>
        <fullName evidence="2">Uncharacterized protein</fullName>
    </submittedName>
</protein>
<comment type="caution">
    <text evidence="2">The sequence shown here is derived from an EMBL/GenBank/DDBJ whole genome shotgun (WGS) entry which is preliminary data.</text>
</comment>